<evidence type="ECO:0000256" key="1">
    <source>
        <dbReference type="SAM" id="SignalP"/>
    </source>
</evidence>
<name>A0A0H5QX39_9EUKA</name>
<accession>A0A0H5QX39</accession>
<organism evidence="2">
    <name type="scientific">Spongospora subterranea</name>
    <dbReference type="NCBI Taxonomy" id="70186"/>
    <lineage>
        <taxon>Eukaryota</taxon>
        <taxon>Sar</taxon>
        <taxon>Rhizaria</taxon>
        <taxon>Endomyxa</taxon>
        <taxon>Phytomyxea</taxon>
        <taxon>Plasmodiophorida</taxon>
        <taxon>Plasmodiophoridae</taxon>
        <taxon>Spongospora</taxon>
    </lineage>
</organism>
<reference evidence="2" key="1">
    <citation type="submission" date="2015-04" db="EMBL/GenBank/DDBJ databases">
        <title>The genome sequence of the plant pathogenic Rhizarian Plasmodiophora brassicae reveals insights in its biotrophic life cycle and the origin of chitin synthesis.</title>
        <authorList>
            <person name="Schwelm A."/>
            <person name="Fogelqvist J."/>
            <person name="Knaust A."/>
            <person name="Julke S."/>
            <person name="Lilja T."/>
            <person name="Dhandapani V."/>
            <person name="Bonilla-Rosso G."/>
            <person name="Karlsson M."/>
            <person name="Shevchenko A."/>
            <person name="Choi S.R."/>
            <person name="Kim H.G."/>
            <person name="Park J.Y."/>
            <person name="Lim Y.P."/>
            <person name="Ludwig-Muller J."/>
            <person name="Dixelius C."/>
        </authorList>
    </citation>
    <scope>NUCLEOTIDE SEQUENCE</scope>
    <source>
        <tissue evidence="2">Potato root galls</tissue>
    </source>
</reference>
<feature type="chain" id="PRO_5005223006" evidence="1">
    <location>
        <begin position="21"/>
        <end position="101"/>
    </location>
</feature>
<dbReference type="EMBL" id="HACM01006073">
    <property type="protein sequence ID" value="CRZ06515.1"/>
    <property type="molecule type" value="Transcribed_RNA"/>
</dbReference>
<keyword evidence="1" id="KW-0732">Signal</keyword>
<feature type="signal peptide" evidence="1">
    <location>
        <begin position="1"/>
        <end position="20"/>
    </location>
</feature>
<protein>
    <submittedName>
        <fullName evidence="2">Uncharacterized protein</fullName>
    </submittedName>
</protein>
<dbReference type="AlphaFoldDB" id="A0A0H5QX39"/>
<evidence type="ECO:0000313" key="2">
    <source>
        <dbReference type="EMBL" id="CRZ06515.1"/>
    </source>
</evidence>
<proteinExistence type="predicted"/>
<sequence>MELNLFQPITIFLILPVGFQMPPSLHQTVENSSAKISQRTAHRWLHVLQYHRVVQGKGLYIDGHERSEVVEYRQKIFGRMQQYQTRMFETAKDIIAIIKLW</sequence>